<dbReference type="Proteomes" id="UP000015104">
    <property type="component" value="Unassembled WGS sequence"/>
</dbReference>
<evidence type="ECO:0000313" key="2">
    <source>
        <dbReference type="Proteomes" id="UP000015104"/>
    </source>
</evidence>
<reference evidence="2" key="1">
    <citation type="submission" date="2011-08" db="EMBL/GenBank/DDBJ databases">
        <authorList>
            <person name="Rombauts S."/>
        </authorList>
    </citation>
    <scope>NUCLEOTIDE SEQUENCE</scope>
    <source>
        <strain evidence="2">London</strain>
    </source>
</reference>
<organism evidence="1 2">
    <name type="scientific">Tetranychus urticae</name>
    <name type="common">Two-spotted spider mite</name>
    <dbReference type="NCBI Taxonomy" id="32264"/>
    <lineage>
        <taxon>Eukaryota</taxon>
        <taxon>Metazoa</taxon>
        <taxon>Ecdysozoa</taxon>
        <taxon>Arthropoda</taxon>
        <taxon>Chelicerata</taxon>
        <taxon>Arachnida</taxon>
        <taxon>Acari</taxon>
        <taxon>Acariformes</taxon>
        <taxon>Trombidiformes</taxon>
        <taxon>Prostigmata</taxon>
        <taxon>Eleutherengona</taxon>
        <taxon>Raphignathae</taxon>
        <taxon>Tetranychoidea</taxon>
        <taxon>Tetranychidae</taxon>
        <taxon>Tetranychus</taxon>
    </lineage>
</organism>
<name>T1L0T0_TETUR</name>
<evidence type="ECO:0000313" key="1">
    <source>
        <dbReference type="EnsemblMetazoa" id="tetur30g01820.1"/>
    </source>
</evidence>
<dbReference type="HOGENOM" id="CLU_3377680_0_0_1"/>
<dbReference type="EMBL" id="CAEY01000869">
    <property type="status" value="NOT_ANNOTATED_CDS"/>
    <property type="molecule type" value="Genomic_DNA"/>
</dbReference>
<dbReference type="AlphaFoldDB" id="T1L0T0"/>
<accession>T1L0T0</accession>
<dbReference type="EnsemblMetazoa" id="tetur30g01820.1">
    <property type="protein sequence ID" value="tetur30g01820.1"/>
    <property type="gene ID" value="tetur30g01820"/>
</dbReference>
<reference evidence="1" key="2">
    <citation type="submission" date="2015-06" db="UniProtKB">
        <authorList>
            <consortium name="EnsemblMetazoa"/>
        </authorList>
    </citation>
    <scope>IDENTIFICATION</scope>
</reference>
<keyword evidence="2" id="KW-1185">Reference proteome</keyword>
<proteinExistence type="predicted"/>
<sequence>MQNWSTIHVDGACFSFAINSISTIGRSQVLATDC</sequence>
<protein>
    <submittedName>
        <fullName evidence="1">Uncharacterized protein</fullName>
    </submittedName>
</protein>